<reference evidence="1 2" key="1">
    <citation type="submission" date="2024-05" db="EMBL/GenBank/DDBJ databases">
        <authorList>
            <person name="Wallberg A."/>
        </authorList>
    </citation>
    <scope>NUCLEOTIDE SEQUENCE [LARGE SCALE GENOMIC DNA]</scope>
</reference>
<name>A0AAV2PVD4_MEGNR</name>
<feature type="non-terminal residue" evidence="1">
    <location>
        <position position="180"/>
    </location>
</feature>
<evidence type="ECO:0000313" key="1">
    <source>
        <dbReference type="EMBL" id="CAL4065922.1"/>
    </source>
</evidence>
<accession>A0AAV2PVD4</accession>
<proteinExistence type="predicted"/>
<evidence type="ECO:0000313" key="2">
    <source>
        <dbReference type="Proteomes" id="UP001497623"/>
    </source>
</evidence>
<dbReference type="EMBL" id="CAXKWB010001961">
    <property type="protein sequence ID" value="CAL4065922.1"/>
    <property type="molecule type" value="Genomic_DNA"/>
</dbReference>
<gene>
    <name evidence="1" type="ORF">MNOR_LOCUS5169</name>
</gene>
<comment type="caution">
    <text evidence="1">The sequence shown here is derived from an EMBL/GenBank/DDBJ whole genome shotgun (WGS) entry which is preliminary data.</text>
</comment>
<protein>
    <submittedName>
        <fullName evidence="1">Uncharacterized protein</fullName>
    </submittedName>
</protein>
<organism evidence="1 2">
    <name type="scientific">Meganyctiphanes norvegica</name>
    <name type="common">Northern krill</name>
    <name type="synonym">Thysanopoda norvegica</name>
    <dbReference type="NCBI Taxonomy" id="48144"/>
    <lineage>
        <taxon>Eukaryota</taxon>
        <taxon>Metazoa</taxon>
        <taxon>Ecdysozoa</taxon>
        <taxon>Arthropoda</taxon>
        <taxon>Crustacea</taxon>
        <taxon>Multicrustacea</taxon>
        <taxon>Malacostraca</taxon>
        <taxon>Eumalacostraca</taxon>
        <taxon>Eucarida</taxon>
        <taxon>Euphausiacea</taxon>
        <taxon>Euphausiidae</taxon>
        <taxon>Meganyctiphanes</taxon>
    </lineage>
</organism>
<keyword evidence="2" id="KW-1185">Reference proteome</keyword>
<dbReference type="AlphaFoldDB" id="A0AAV2PVD4"/>
<dbReference type="Proteomes" id="UP001497623">
    <property type="component" value="Unassembled WGS sequence"/>
</dbReference>
<sequence>MVLSNNNSMVSSSRRRFVVTILLVVALVTMIENLDIYVSPGTEEQRAAGSDEQVNQMRNVDVQLESNQLNLEQVNKIRDVNMQLENNQVIHEQVNQIRDLDVQLEDKQLNELSDKEERLLINKLLQENVQHALNIGSVGQSPTTTAGALTLTQLGKAKVFLEALWISYDKTCFDYISPTY</sequence>